<accession>A0A382LCF6</accession>
<dbReference type="Pfam" id="PF00383">
    <property type="entry name" value="dCMP_cyt_deam_1"/>
    <property type="match status" value="1"/>
</dbReference>
<dbReference type="GO" id="GO:0046872">
    <property type="term" value="F:metal ion binding"/>
    <property type="evidence" value="ECO:0007669"/>
    <property type="project" value="UniProtKB-KW"/>
</dbReference>
<dbReference type="NCBIfam" id="TIGR00326">
    <property type="entry name" value="eubact_ribD"/>
    <property type="match status" value="1"/>
</dbReference>
<dbReference type="FunFam" id="3.40.140.10:FF:000025">
    <property type="entry name" value="Riboflavin biosynthesis protein RibD"/>
    <property type="match status" value="1"/>
</dbReference>
<dbReference type="SUPFAM" id="SSF53927">
    <property type="entry name" value="Cytidine deaminase-like"/>
    <property type="match status" value="1"/>
</dbReference>
<dbReference type="SUPFAM" id="SSF53597">
    <property type="entry name" value="Dihydrofolate reductase-like"/>
    <property type="match status" value="1"/>
</dbReference>
<comment type="cofactor">
    <cofactor evidence="1">
        <name>Zn(2+)</name>
        <dbReference type="ChEBI" id="CHEBI:29105"/>
    </cofactor>
</comment>
<dbReference type="Gene3D" id="3.40.430.10">
    <property type="entry name" value="Dihydrofolate Reductase, subunit A"/>
    <property type="match status" value="1"/>
</dbReference>
<keyword evidence="9" id="KW-0511">Multifunctional enzyme</keyword>
<keyword evidence="6" id="KW-0862">Zinc</keyword>
<evidence type="ECO:0000256" key="4">
    <source>
        <dbReference type="ARBA" id="ARBA00022723"/>
    </source>
</evidence>
<dbReference type="InterPro" id="IPR002734">
    <property type="entry name" value="RibDG_C"/>
</dbReference>
<dbReference type="Pfam" id="PF01872">
    <property type="entry name" value="RibD_C"/>
    <property type="match status" value="1"/>
</dbReference>
<keyword evidence="4" id="KW-0479">Metal-binding</keyword>
<evidence type="ECO:0000256" key="8">
    <source>
        <dbReference type="ARBA" id="ARBA00023002"/>
    </source>
</evidence>
<name>A0A382LCF6_9ZZZZ</name>
<dbReference type="AlphaFoldDB" id="A0A382LCF6"/>
<dbReference type="InterPro" id="IPR004794">
    <property type="entry name" value="Eubact_RibD"/>
</dbReference>
<dbReference type="InterPro" id="IPR016193">
    <property type="entry name" value="Cytidine_deaminase-like"/>
</dbReference>
<evidence type="ECO:0000256" key="1">
    <source>
        <dbReference type="ARBA" id="ARBA00001947"/>
    </source>
</evidence>
<sequence>MKPNNQDTEWMRRALKLAAQGRGYTSPNPMVGAVIVRDGAVAGEGYHPAVGQPHAEVHAIQEATGRLQGSTMYVTLEPCGFHGRTPPCTEATISAGITRVVVAMADPDPRVSGNGIERLRASGITVEVGLLENEARRLNAAYIHHRQTGKPFVLLKFAQTLDGQTATCTGQSQWITGQEARTRGHQMRGESDGVLVGVGTVLADDPELTVRHVAGRQPRRIILDSAGRTPVTARIFS</sequence>
<dbReference type="PROSITE" id="PS51747">
    <property type="entry name" value="CYT_DCMP_DEAMINASES_2"/>
    <property type="match status" value="1"/>
</dbReference>
<evidence type="ECO:0000313" key="11">
    <source>
        <dbReference type="EMBL" id="SVC33763.1"/>
    </source>
</evidence>
<feature type="domain" description="CMP/dCMP-type deaminase" evidence="10">
    <location>
        <begin position="5"/>
        <end position="127"/>
    </location>
</feature>
<reference evidence="11" key="1">
    <citation type="submission" date="2018-05" db="EMBL/GenBank/DDBJ databases">
        <authorList>
            <person name="Lanie J.A."/>
            <person name="Ng W.-L."/>
            <person name="Kazmierczak K.M."/>
            <person name="Andrzejewski T.M."/>
            <person name="Davidsen T.M."/>
            <person name="Wayne K.J."/>
            <person name="Tettelin H."/>
            <person name="Glass J.I."/>
            <person name="Rusch D."/>
            <person name="Podicherti R."/>
            <person name="Tsui H.-C.T."/>
            <person name="Winkler M.E."/>
        </authorList>
    </citation>
    <scope>NUCLEOTIDE SEQUENCE</scope>
</reference>
<keyword evidence="7" id="KW-0521">NADP</keyword>
<dbReference type="InterPro" id="IPR050765">
    <property type="entry name" value="Riboflavin_Biosynth_HTPR"/>
</dbReference>
<evidence type="ECO:0000256" key="3">
    <source>
        <dbReference type="ARBA" id="ARBA00004910"/>
    </source>
</evidence>
<evidence type="ECO:0000256" key="7">
    <source>
        <dbReference type="ARBA" id="ARBA00022857"/>
    </source>
</evidence>
<proteinExistence type="predicted"/>
<dbReference type="PANTHER" id="PTHR38011:SF7">
    <property type="entry name" value="2,5-DIAMINO-6-RIBOSYLAMINO-4(3H)-PYRIMIDINONE 5'-PHOSPHATE REDUCTASE"/>
    <property type="match status" value="1"/>
</dbReference>
<evidence type="ECO:0000256" key="2">
    <source>
        <dbReference type="ARBA" id="ARBA00004882"/>
    </source>
</evidence>
<protein>
    <recommendedName>
        <fullName evidence="10">CMP/dCMP-type deaminase domain-containing protein</fullName>
    </recommendedName>
</protein>
<organism evidence="11">
    <name type="scientific">marine metagenome</name>
    <dbReference type="NCBI Taxonomy" id="408172"/>
    <lineage>
        <taxon>unclassified sequences</taxon>
        <taxon>metagenomes</taxon>
        <taxon>ecological metagenomes</taxon>
    </lineage>
</organism>
<dbReference type="CDD" id="cd01284">
    <property type="entry name" value="Riboflavin_deaminase-reductase"/>
    <property type="match status" value="1"/>
</dbReference>
<gene>
    <name evidence="11" type="ORF">METZ01_LOCUS286617</name>
</gene>
<dbReference type="InterPro" id="IPR024072">
    <property type="entry name" value="DHFR-like_dom_sf"/>
</dbReference>
<dbReference type="Gene3D" id="3.40.140.10">
    <property type="entry name" value="Cytidine Deaminase, domain 2"/>
    <property type="match status" value="1"/>
</dbReference>
<dbReference type="EMBL" id="UINC01085849">
    <property type="protein sequence ID" value="SVC33763.1"/>
    <property type="molecule type" value="Genomic_DNA"/>
</dbReference>
<keyword evidence="8" id="KW-0560">Oxidoreductase</keyword>
<comment type="pathway">
    <text evidence="3">Cofactor biosynthesis; riboflavin biosynthesis; 5-amino-6-(D-ribitylamino)uracil from GTP: step 3/4.</text>
</comment>
<dbReference type="GO" id="GO:0008703">
    <property type="term" value="F:5-amino-6-(5-phosphoribosylamino)uracil reductase activity"/>
    <property type="evidence" value="ECO:0007669"/>
    <property type="project" value="InterPro"/>
</dbReference>
<dbReference type="GO" id="GO:0009231">
    <property type="term" value="P:riboflavin biosynthetic process"/>
    <property type="evidence" value="ECO:0007669"/>
    <property type="project" value="UniProtKB-UniPathway"/>
</dbReference>
<evidence type="ECO:0000259" key="10">
    <source>
        <dbReference type="PROSITE" id="PS51747"/>
    </source>
</evidence>
<evidence type="ECO:0000256" key="5">
    <source>
        <dbReference type="ARBA" id="ARBA00022801"/>
    </source>
</evidence>
<comment type="pathway">
    <text evidence="2">Cofactor biosynthesis; riboflavin biosynthesis; 5-amino-6-(D-ribitylamino)uracil from GTP: step 2/4.</text>
</comment>
<keyword evidence="5" id="KW-0378">Hydrolase</keyword>
<dbReference type="InterPro" id="IPR002125">
    <property type="entry name" value="CMP_dCMP_dom"/>
</dbReference>
<dbReference type="PANTHER" id="PTHR38011">
    <property type="entry name" value="DIHYDROFOLATE REDUCTASE FAMILY PROTEIN (AFU_ORTHOLOGUE AFUA_8G06820)"/>
    <property type="match status" value="1"/>
</dbReference>
<evidence type="ECO:0000256" key="6">
    <source>
        <dbReference type="ARBA" id="ARBA00022833"/>
    </source>
</evidence>
<dbReference type="GO" id="GO:0008835">
    <property type="term" value="F:diaminohydroxyphosphoribosylaminopyrimidine deaminase activity"/>
    <property type="evidence" value="ECO:0007669"/>
    <property type="project" value="InterPro"/>
</dbReference>
<dbReference type="UniPathway" id="UPA00275">
    <property type="reaction ID" value="UER00402"/>
</dbReference>
<feature type="non-terminal residue" evidence="11">
    <location>
        <position position="237"/>
    </location>
</feature>
<evidence type="ECO:0000256" key="9">
    <source>
        <dbReference type="ARBA" id="ARBA00023268"/>
    </source>
</evidence>